<feature type="transmembrane region" description="Helical" evidence="1">
    <location>
        <begin position="12"/>
        <end position="34"/>
    </location>
</feature>
<keyword evidence="1" id="KW-1133">Transmembrane helix</keyword>
<sequence>LAVLALPAAVPMAGWPVAAVDLAAMAALLFAALWHRAVVGGVVRAGTGAVLTLHAVGVGLARPSTATGTLAVVLLLGLAVAAVADRLAAGPGGGRPAGPGAADGADA</sequence>
<gene>
    <name evidence="2" type="ORF">AAFH96_37530</name>
</gene>
<dbReference type="RefSeq" id="WP_375737411.1">
    <property type="nucleotide sequence ID" value="NZ_JBCGDC010000392.1"/>
</dbReference>
<evidence type="ECO:0000256" key="1">
    <source>
        <dbReference type="SAM" id="Phobius"/>
    </source>
</evidence>
<proteinExistence type="predicted"/>
<evidence type="ECO:0000313" key="2">
    <source>
        <dbReference type="EMBL" id="MFB6398716.1"/>
    </source>
</evidence>
<feature type="transmembrane region" description="Helical" evidence="1">
    <location>
        <begin position="66"/>
        <end position="84"/>
    </location>
</feature>
<keyword evidence="3" id="KW-1185">Reference proteome</keyword>
<dbReference type="EMBL" id="JBCGDC010000392">
    <property type="protein sequence ID" value="MFB6398716.1"/>
    <property type="molecule type" value="Genomic_DNA"/>
</dbReference>
<comment type="caution">
    <text evidence="2">The sequence shown here is derived from an EMBL/GenBank/DDBJ whole genome shotgun (WGS) entry which is preliminary data.</text>
</comment>
<feature type="non-terminal residue" evidence="2">
    <location>
        <position position="1"/>
    </location>
</feature>
<reference evidence="2 3" key="1">
    <citation type="submission" date="2024-04" db="EMBL/GenBank/DDBJ databases">
        <title>Polymorphospora sp. isolated from Baiyangdian Lake in Xiong'an New Area.</title>
        <authorList>
            <person name="Zhang X."/>
            <person name="Liu J."/>
        </authorList>
    </citation>
    <scope>NUCLEOTIDE SEQUENCE [LARGE SCALE GENOMIC DNA]</scope>
    <source>
        <strain evidence="2 3">2-325</strain>
    </source>
</reference>
<accession>A0ABV5D618</accession>
<protein>
    <submittedName>
        <fullName evidence="2">Uncharacterized protein</fullName>
    </submittedName>
</protein>
<keyword evidence="1" id="KW-0472">Membrane</keyword>
<organism evidence="2 3">
    <name type="scientific">Polymorphospora lycopeni</name>
    <dbReference type="NCBI Taxonomy" id="3140240"/>
    <lineage>
        <taxon>Bacteria</taxon>
        <taxon>Bacillati</taxon>
        <taxon>Actinomycetota</taxon>
        <taxon>Actinomycetes</taxon>
        <taxon>Micromonosporales</taxon>
        <taxon>Micromonosporaceae</taxon>
        <taxon>Polymorphospora</taxon>
    </lineage>
</organism>
<dbReference type="Proteomes" id="UP001582793">
    <property type="component" value="Unassembled WGS sequence"/>
</dbReference>
<feature type="transmembrane region" description="Helical" evidence="1">
    <location>
        <begin position="41"/>
        <end position="60"/>
    </location>
</feature>
<keyword evidence="1" id="KW-0812">Transmembrane</keyword>
<name>A0ABV5D618_9ACTN</name>
<feature type="non-terminal residue" evidence="2">
    <location>
        <position position="107"/>
    </location>
</feature>
<evidence type="ECO:0000313" key="3">
    <source>
        <dbReference type="Proteomes" id="UP001582793"/>
    </source>
</evidence>